<dbReference type="EMBL" id="JACOPL010000005">
    <property type="protein sequence ID" value="MBC5725071.1"/>
    <property type="molecule type" value="Genomic_DNA"/>
</dbReference>
<evidence type="ECO:0000313" key="2">
    <source>
        <dbReference type="Proteomes" id="UP000606499"/>
    </source>
</evidence>
<organism evidence="1 2">
    <name type="scientific">Agathobaculum faecis</name>
    <dbReference type="NCBI Taxonomy" id="2763013"/>
    <lineage>
        <taxon>Bacteria</taxon>
        <taxon>Bacillati</taxon>
        <taxon>Bacillota</taxon>
        <taxon>Clostridia</taxon>
        <taxon>Eubacteriales</taxon>
        <taxon>Butyricicoccaceae</taxon>
        <taxon>Agathobaculum</taxon>
    </lineage>
</organism>
<protein>
    <submittedName>
        <fullName evidence="1">TnpV protein</fullName>
    </submittedName>
</protein>
<dbReference type="RefSeq" id="WP_054327073.1">
    <property type="nucleotide sequence ID" value="NZ_JACOPL010000005.1"/>
</dbReference>
<proteinExistence type="predicted"/>
<dbReference type="Pfam" id="PF14198">
    <property type="entry name" value="TnpV"/>
    <property type="match status" value="1"/>
</dbReference>
<dbReference type="Proteomes" id="UP000606499">
    <property type="component" value="Unassembled WGS sequence"/>
</dbReference>
<gene>
    <name evidence="1" type="ORF">H8S45_06325</name>
</gene>
<reference evidence="1" key="1">
    <citation type="submission" date="2020-08" db="EMBL/GenBank/DDBJ databases">
        <title>Genome public.</title>
        <authorList>
            <person name="Liu C."/>
            <person name="Sun Q."/>
        </authorList>
    </citation>
    <scope>NUCLEOTIDE SEQUENCE</scope>
    <source>
        <strain evidence="1">NSJ-28</strain>
    </source>
</reference>
<dbReference type="AlphaFoldDB" id="A0A923RWC1"/>
<sequence>MAKSIFEEMGGTYHEENGYLIPDLTLPTEEEKPIGIWGQRHLRYIKEHKQLFYVNLLTSGRLNSYLADINELAEELFFRLVKQLAEKECITEELKAEYQIEWVGRTNNIRSRVTEIVNAELIYA</sequence>
<name>A0A923RWC1_9FIRM</name>
<evidence type="ECO:0000313" key="1">
    <source>
        <dbReference type="EMBL" id="MBC5725071.1"/>
    </source>
</evidence>
<keyword evidence="2" id="KW-1185">Reference proteome</keyword>
<accession>A0A923RWC1</accession>
<dbReference type="InterPro" id="IPR026989">
    <property type="entry name" value="TnpV"/>
</dbReference>
<comment type="caution">
    <text evidence="1">The sequence shown here is derived from an EMBL/GenBank/DDBJ whole genome shotgun (WGS) entry which is preliminary data.</text>
</comment>